<proteinExistence type="predicted"/>
<evidence type="ECO:0000313" key="2">
    <source>
        <dbReference type="Proteomes" id="UP000177958"/>
    </source>
</evidence>
<reference evidence="1 2" key="1">
    <citation type="journal article" date="2016" name="Nat. Commun.">
        <title>Thousands of microbial genomes shed light on interconnected biogeochemical processes in an aquifer system.</title>
        <authorList>
            <person name="Anantharaman K."/>
            <person name="Brown C.T."/>
            <person name="Hug L.A."/>
            <person name="Sharon I."/>
            <person name="Castelle C.J."/>
            <person name="Probst A.J."/>
            <person name="Thomas B.C."/>
            <person name="Singh A."/>
            <person name="Wilkins M.J."/>
            <person name="Karaoz U."/>
            <person name="Brodie E.L."/>
            <person name="Williams K.H."/>
            <person name="Hubbard S.S."/>
            <person name="Banfield J.F."/>
        </authorList>
    </citation>
    <scope>NUCLEOTIDE SEQUENCE [LARGE SCALE GENOMIC DNA]</scope>
</reference>
<dbReference type="AlphaFoldDB" id="A0A1F6DA24"/>
<organism evidence="1 2">
    <name type="scientific">Candidatus Kaiserbacteria bacterium RIFCSPHIGHO2_01_FULL_55_17</name>
    <dbReference type="NCBI Taxonomy" id="1798484"/>
    <lineage>
        <taxon>Bacteria</taxon>
        <taxon>Candidatus Kaiseribacteriota</taxon>
    </lineage>
</organism>
<dbReference type="EMBL" id="MFKX01000006">
    <property type="protein sequence ID" value="OGG58167.1"/>
    <property type="molecule type" value="Genomic_DNA"/>
</dbReference>
<accession>A0A1F6DA24</accession>
<sequence length="124" mass="14061">MNRSSLRLAQLTSALTRFEEVLAQPKNSFMRDSAIQRFEFTADLAWKVLQSVLEEKFGVRANAPKTAARLAHENGLVADLPSWLTMIDDRNLTSHSYDEEIAEKIYVQLPRYAALAHTLVEALK</sequence>
<evidence type="ECO:0008006" key="3">
    <source>
        <dbReference type="Google" id="ProtNLM"/>
    </source>
</evidence>
<dbReference type="SUPFAM" id="SSF81593">
    <property type="entry name" value="Nucleotidyltransferase substrate binding subunit/domain"/>
    <property type="match status" value="1"/>
</dbReference>
<gene>
    <name evidence="1" type="ORF">A2853_01470</name>
</gene>
<name>A0A1F6DA24_9BACT</name>
<protein>
    <recommendedName>
        <fullName evidence="3">Nucleotidyltransferase</fullName>
    </recommendedName>
</protein>
<dbReference type="Gene3D" id="1.20.120.330">
    <property type="entry name" value="Nucleotidyltransferases domain 2"/>
    <property type="match status" value="1"/>
</dbReference>
<evidence type="ECO:0000313" key="1">
    <source>
        <dbReference type="EMBL" id="OGG58167.1"/>
    </source>
</evidence>
<dbReference type="InterPro" id="IPR010235">
    <property type="entry name" value="HepT"/>
</dbReference>
<dbReference type="NCBIfam" id="TIGR01987">
    <property type="entry name" value="HI0074"/>
    <property type="match status" value="1"/>
</dbReference>
<dbReference type="Pfam" id="PF08780">
    <property type="entry name" value="NTase_sub_bind"/>
    <property type="match status" value="1"/>
</dbReference>
<comment type="caution">
    <text evidence="1">The sequence shown here is derived from an EMBL/GenBank/DDBJ whole genome shotgun (WGS) entry which is preliminary data.</text>
</comment>
<dbReference type="Proteomes" id="UP000177958">
    <property type="component" value="Unassembled WGS sequence"/>
</dbReference>